<dbReference type="Gene3D" id="3.40.250.10">
    <property type="entry name" value="Rhodanese-like domain"/>
    <property type="match status" value="1"/>
</dbReference>
<evidence type="ECO:0000259" key="1">
    <source>
        <dbReference type="PROSITE" id="PS50206"/>
    </source>
</evidence>
<dbReference type="AlphaFoldDB" id="B6BHZ4"/>
<name>B6BHZ4_SULGG</name>
<proteinExistence type="predicted"/>
<dbReference type="Pfam" id="PF00581">
    <property type="entry name" value="Rhodanese"/>
    <property type="match status" value="1"/>
</dbReference>
<dbReference type="PATRIC" id="fig|929558.5.peg.1613"/>
<organism evidence="2 3">
    <name type="scientific">Sulfurimonas gotlandica (strain DSM 19862 / JCM 16533 / GD1)</name>
    <dbReference type="NCBI Taxonomy" id="929558"/>
    <lineage>
        <taxon>Bacteria</taxon>
        <taxon>Pseudomonadati</taxon>
        <taxon>Campylobacterota</taxon>
        <taxon>Epsilonproteobacteria</taxon>
        <taxon>Campylobacterales</taxon>
        <taxon>Sulfurimonadaceae</taxon>
        <taxon>Sulfurimonas</taxon>
    </lineage>
</organism>
<protein>
    <submittedName>
        <fullName evidence="2">Periplasmic protein containing Rhodanese-like domain</fullName>
    </submittedName>
</protein>
<dbReference type="STRING" id="929558.SMGD1_1622"/>
<keyword evidence="3" id="KW-1185">Reference proteome</keyword>
<dbReference type="InterPro" id="IPR001763">
    <property type="entry name" value="Rhodanese-like_dom"/>
</dbReference>
<comment type="caution">
    <text evidence="2">The sequence shown here is derived from an EMBL/GenBank/DDBJ whole genome shotgun (WGS) entry which is preliminary data.</text>
</comment>
<dbReference type="HOGENOM" id="CLU_089574_6_2_7"/>
<dbReference type="eggNOG" id="COG0607">
    <property type="taxonomic scope" value="Bacteria"/>
</dbReference>
<evidence type="ECO:0000313" key="2">
    <source>
        <dbReference type="EMBL" id="EHP30146.1"/>
    </source>
</evidence>
<dbReference type="GO" id="GO:0004792">
    <property type="term" value="F:thiosulfate-cyanide sulfurtransferase activity"/>
    <property type="evidence" value="ECO:0007669"/>
    <property type="project" value="TreeGrafter"/>
</dbReference>
<gene>
    <name evidence="2" type="ORF">SMGD1_1622</name>
</gene>
<dbReference type="CDD" id="cd00158">
    <property type="entry name" value="RHOD"/>
    <property type="match status" value="1"/>
</dbReference>
<dbReference type="PANTHER" id="PTHR44086">
    <property type="entry name" value="THIOSULFATE SULFURTRANSFERASE RDL2, MITOCHONDRIAL-RELATED"/>
    <property type="match status" value="1"/>
</dbReference>
<dbReference type="EMBL" id="AFRZ01000001">
    <property type="protein sequence ID" value="EHP30146.1"/>
    <property type="molecule type" value="Genomic_DNA"/>
</dbReference>
<dbReference type="OrthoDB" id="9789348at2"/>
<accession>B6BHZ4</accession>
<dbReference type="InterPro" id="IPR036873">
    <property type="entry name" value="Rhodanese-like_dom_sf"/>
</dbReference>
<dbReference type="Proteomes" id="UP000006431">
    <property type="component" value="Unassembled WGS sequence"/>
</dbReference>
<evidence type="ECO:0000313" key="3">
    <source>
        <dbReference type="Proteomes" id="UP000006431"/>
    </source>
</evidence>
<dbReference type="SUPFAM" id="SSF52821">
    <property type="entry name" value="Rhodanese/Cell cycle control phosphatase"/>
    <property type="match status" value="1"/>
</dbReference>
<accession>H1FUJ4</accession>
<reference evidence="2 3" key="1">
    <citation type="journal article" date="2012" name="Proc. Natl. Acad. Sci. U.S.A.">
        <title>Genome and physiology of a model Epsilonproteobacterium responsible for sulfide detoxification in marine oxygen depletion zones.</title>
        <authorList>
            <person name="Grote J."/>
            <person name="Schott T."/>
            <person name="Bruckner C.G."/>
            <person name="Glockner F.O."/>
            <person name="Jost G."/>
            <person name="Teeling H."/>
            <person name="Labrenz M."/>
            <person name="Jurgens K."/>
        </authorList>
    </citation>
    <scope>NUCLEOTIDE SEQUENCE [LARGE SCALE GENOMIC DNA]</scope>
    <source>
        <strain evidence="2 3">GD1</strain>
    </source>
</reference>
<sequence length="156" mass="17420">MRSKIINLILIVSILSATSLMARFKETEALLSEAKREVGEMTPQELKKMIDSEEEVIVLDVREIEQRAEGKIYADDSYAITRCNLEFQTMKIIENKDAIIVSYCRGGIRSAFAAQTLRKLGYKNATSLKGGLKAWAKAGYVIETGLGVTKLVKDKE</sequence>
<dbReference type="SMART" id="SM00450">
    <property type="entry name" value="RHOD"/>
    <property type="match status" value="1"/>
</dbReference>
<dbReference type="RefSeq" id="WP_008336131.1">
    <property type="nucleotide sequence ID" value="NZ_AFRZ01000001.1"/>
</dbReference>
<dbReference type="PANTHER" id="PTHR44086:SF10">
    <property type="entry name" value="THIOSULFATE SULFURTRANSFERASE_RHODANESE-LIKE DOMAIN-CONTAINING PROTEIN 3"/>
    <property type="match status" value="1"/>
</dbReference>
<feature type="domain" description="Rhodanese" evidence="1">
    <location>
        <begin position="52"/>
        <end position="144"/>
    </location>
</feature>
<dbReference type="PROSITE" id="PS50206">
    <property type="entry name" value="RHODANESE_3"/>
    <property type="match status" value="1"/>
</dbReference>